<evidence type="ECO:0000256" key="5">
    <source>
        <dbReference type="ARBA" id="ARBA00022679"/>
    </source>
</evidence>
<evidence type="ECO:0000256" key="3">
    <source>
        <dbReference type="ARBA" id="ARBA00009014"/>
    </source>
</evidence>
<dbReference type="EMBL" id="FO117623">
    <property type="protein sequence ID" value="CCG02492.1"/>
    <property type="molecule type" value="Genomic_DNA"/>
</dbReference>
<dbReference type="CDD" id="cd02165">
    <property type="entry name" value="NMNAT"/>
    <property type="match status" value="1"/>
</dbReference>
<dbReference type="NCBIfam" id="TIGR00125">
    <property type="entry name" value="cyt_tran_rel"/>
    <property type="match status" value="1"/>
</dbReference>
<dbReference type="eggNOG" id="COG1057">
    <property type="taxonomic scope" value="Bacteria"/>
</dbReference>
<dbReference type="InterPro" id="IPR005248">
    <property type="entry name" value="NadD/NMNAT"/>
</dbReference>
<comment type="function">
    <text evidence="1 11">Catalyzes the reversible adenylation of nicotinate mononucleotide (NaMN) to nicotinic acid adenine dinucleotide (NaAD).</text>
</comment>
<gene>
    <name evidence="11" type="primary">nadD</name>
    <name evidence="14" type="ordered locus">BLASA_1564</name>
</gene>
<evidence type="ECO:0000256" key="8">
    <source>
        <dbReference type="ARBA" id="ARBA00022840"/>
    </source>
</evidence>
<dbReference type="UniPathway" id="UPA00253">
    <property type="reaction ID" value="UER00332"/>
</dbReference>
<keyword evidence="7 11" id="KW-0547">Nucleotide-binding</keyword>
<dbReference type="Gene3D" id="3.40.50.620">
    <property type="entry name" value="HUPs"/>
    <property type="match status" value="1"/>
</dbReference>
<accession>H6RLG6</accession>
<comment type="similarity">
    <text evidence="3 11">Belongs to the NadD family.</text>
</comment>
<dbReference type="PANTHER" id="PTHR39321:SF3">
    <property type="entry name" value="PHOSPHOPANTETHEINE ADENYLYLTRANSFERASE"/>
    <property type="match status" value="1"/>
</dbReference>
<dbReference type="FunFam" id="3.40.50.620:FF:000039">
    <property type="entry name" value="Probable nicotinate-nucleotide adenylyltransferase"/>
    <property type="match status" value="1"/>
</dbReference>
<dbReference type="SUPFAM" id="SSF52374">
    <property type="entry name" value="Nucleotidylyl transferase"/>
    <property type="match status" value="1"/>
</dbReference>
<sequence length="240" mass="25969">MMGGTFDPIHHGHLVAASEVAGLFGLDEVVFVPTGEPWQKSDQAVSPAEDRYLMTVIATASNPRFSVSRVDIDRGGPTYTFDTLTDLQAQRPGAELFFITGADALAQIMTWRDGARCFELAHFIGVTRPGYTLVDSHLPEGGVSLVEIPALAISSSDCRDRVGRGMPVWYLVPDGVVQYIEKRGLYRQPSRRQQPAVADGRATGDRPTYDRPPPDAPGNTSEGAGAESSSTTSHLQEVPR</sequence>
<evidence type="ECO:0000256" key="11">
    <source>
        <dbReference type="HAMAP-Rule" id="MF_00244"/>
    </source>
</evidence>
<evidence type="ECO:0000313" key="14">
    <source>
        <dbReference type="EMBL" id="CCG02492.1"/>
    </source>
</evidence>
<keyword evidence="9 11" id="KW-0520">NAD</keyword>
<reference evidence="14 15" key="1">
    <citation type="journal article" date="2012" name="J. Bacteriol.">
        <title>Genome Sequence of Blastococcus saxobsidens DD2, a Stone-Inhabiting Bacterium.</title>
        <authorList>
            <person name="Chouaia B."/>
            <person name="Crotti E."/>
            <person name="Brusetti L."/>
            <person name="Daffonchio D."/>
            <person name="Essoussi I."/>
            <person name="Nouioui I."/>
            <person name="Sbissi I."/>
            <person name="Ghodhbane-Gtari F."/>
            <person name="Gtari M."/>
            <person name="Vacherie B."/>
            <person name="Barbe V."/>
            <person name="Medigue C."/>
            <person name="Gury J."/>
            <person name="Pujic P."/>
            <person name="Normand P."/>
        </authorList>
    </citation>
    <scope>NUCLEOTIDE SEQUENCE [LARGE SCALE GENOMIC DNA]</scope>
    <source>
        <strain evidence="14 15">DD2</strain>
    </source>
</reference>
<dbReference type="STRING" id="1146883.BLASA_1564"/>
<evidence type="ECO:0000256" key="6">
    <source>
        <dbReference type="ARBA" id="ARBA00022695"/>
    </source>
</evidence>
<keyword evidence="6 11" id="KW-0548">Nucleotidyltransferase</keyword>
<evidence type="ECO:0000256" key="2">
    <source>
        <dbReference type="ARBA" id="ARBA00005019"/>
    </source>
</evidence>
<evidence type="ECO:0000256" key="10">
    <source>
        <dbReference type="ARBA" id="ARBA00048721"/>
    </source>
</evidence>
<dbReference type="PANTHER" id="PTHR39321">
    <property type="entry name" value="NICOTINATE-NUCLEOTIDE ADENYLYLTRANSFERASE-RELATED"/>
    <property type="match status" value="1"/>
</dbReference>
<keyword evidence="8 11" id="KW-0067">ATP-binding</keyword>
<evidence type="ECO:0000313" key="15">
    <source>
        <dbReference type="Proteomes" id="UP000007517"/>
    </source>
</evidence>
<reference evidence="15" key="2">
    <citation type="submission" date="2012-02" db="EMBL/GenBank/DDBJ databases">
        <title>Complete genome sequence of Blastococcus saxobsidens strain DD2.</title>
        <authorList>
            <person name="Genoscope."/>
        </authorList>
    </citation>
    <scope>NUCLEOTIDE SEQUENCE [LARGE SCALE GENOMIC DNA]</scope>
    <source>
        <strain evidence="15">DD2</strain>
    </source>
</reference>
<evidence type="ECO:0000256" key="1">
    <source>
        <dbReference type="ARBA" id="ARBA00002324"/>
    </source>
</evidence>
<evidence type="ECO:0000256" key="4">
    <source>
        <dbReference type="ARBA" id="ARBA00022642"/>
    </source>
</evidence>
<name>H6RLG6_BLASD</name>
<dbReference type="NCBIfam" id="TIGR00482">
    <property type="entry name" value="nicotinate (nicotinamide) nucleotide adenylyltransferase"/>
    <property type="match status" value="1"/>
</dbReference>
<dbReference type="KEGG" id="bsd:BLASA_1564"/>
<evidence type="ECO:0000256" key="7">
    <source>
        <dbReference type="ARBA" id="ARBA00022741"/>
    </source>
</evidence>
<evidence type="ECO:0000256" key="9">
    <source>
        <dbReference type="ARBA" id="ARBA00023027"/>
    </source>
</evidence>
<feature type="region of interest" description="Disordered" evidence="12">
    <location>
        <begin position="187"/>
        <end position="240"/>
    </location>
</feature>
<dbReference type="InterPro" id="IPR004821">
    <property type="entry name" value="Cyt_trans-like"/>
</dbReference>
<keyword evidence="5 11" id="KW-0808">Transferase</keyword>
<dbReference type="GO" id="GO:0009435">
    <property type="term" value="P:NAD+ biosynthetic process"/>
    <property type="evidence" value="ECO:0007669"/>
    <property type="project" value="UniProtKB-UniRule"/>
</dbReference>
<dbReference type="HOGENOM" id="CLU_069765_1_1_11"/>
<comment type="catalytic activity">
    <reaction evidence="10 11">
        <text>nicotinate beta-D-ribonucleotide + ATP + H(+) = deamido-NAD(+) + diphosphate</text>
        <dbReference type="Rhea" id="RHEA:22860"/>
        <dbReference type="ChEBI" id="CHEBI:15378"/>
        <dbReference type="ChEBI" id="CHEBI:30616"/>
        <dbReference type="ChEBI" id="CHEBI:33019"/>
        <dbReference type="ChEBI" id="CHEBI:57502"/>
        <dbReference type="ChEBI" id="CHEBI:58437"/>
        <dbReference type="EC" id="2.7.7.18"/>
    </reaction>
</comment>
<dbReference type="Pfam" id="PF01467">
    <property type="entry name" value="CTP_transf_like"/>
    <property type="match status" value="1"/>
</dbReference>
<proteinExistence type="inferred from homology"/>
<dbReference type="InterPro" id="IPR014729">
    <property type="entry name" value="Rossmann-like_a/b/a_fold"/>
</dbReference>
<evidence type="ECO:0000256" key="12">
    <source>
        <dbReference type="SAM" id="MobiDB-lite"/>
    </source>
</evidence>
<feature type="compositionally biased region" description="Basic and acidic residues" evidence="12">
    <location>
        <begin position="202"/>
        <end position="213"/>
    </location>
</feature>
<dbReference type="Proteomes" id="UP000007517">
    <property type="component" value="Chromosome"/>
</dbReference>
<feature type="compositionally biased region" description="Polar residues" evidence="12">
    <location>
        <begin position="218"/>
        <end position="240"/>
    </location>
</feature>
<protein>
    <recommendedName>
        <fullName evidence="11">Probable nicotinate-nucleotide adenylyltransferase</fullName>
        <ecNumber evidence="11">2.7.7.18</ecNumber>
    </recommendedName>
    <alternativeName>
        <fullName evidence="11">Deamido-NAD(+) diphosphorylase</fullName>
    </alternativeName>
    <alternativeName>
        <fullName evidence="11">Deamido-NAD(+) pyrophosphorylase</fullName>
    </alternativeName>
    <alternativeName>
        <fullName evidence="11">Nicotinate mononucleotide adenylyltransferase</fullName>
        <shortName evidence="11">NaMN adenylyltransferase</shortName>
    </alternativeName>
</protein>
<dbReference type="EC" id="2.7.7.18" evidence="11"/>
<comment type="pathway">
    <text evidence="2 11">Cofactor biosynthesis; NAD(+) biosynthesis; deamido-NAD(+) from nicotinate D-ribonucleotide: step 1/1.</text>
</comment>
<dbReference type="GO" id="GO:0004515">
    <property type="term" value="F:nicotinate-nucleotide adenylyltransferase activity"/>
    <property type="evidence" value="ECO:0007669"/>
    <property type="project" value="UniProtKB-UniRule"/>
</dbReference>
<dbReference type="HAMAP" id="MF_00244">
    <property type="entry name" value="NaMN_adenylyltr"/>
    <property type="match status" value="1"/>
</dbReference>
<dbReference type="GO" id="GO:0005524">
    <property type="term" value="F:ATP binding"/>
    <property type="evidence" value="ECO:0007669"/>
    <property type="project" value="UniProtKB-KW"/>
</dbReference>
<evidence type="ECO:0000259" key="13">
    <source>
        <dbReference type="Pfam" id="PF01467"/>
    </source>
</evidence>
<dbReference type="NCBIfam" id="NF000840">
    <property type="entry name" value="PRK00071.1-3"/>
    <property type="match status" value="1"/>
</dbReference>
<organism evidence="14 15">
    <name type="scientific">Blastococcus saxobsidens (strain DD2)</name>
    <dbReference type="NCBI Taxonomy" id="1146883"/>
    <lineage>
        <taxon>Bacteria</taxon>
        <taxon>Bacillati</taxon>
        <taxon>Actinomycetota</taxon>
        <taxon>Actinomycetes</taxon>
        <taxon>Geodermatophilales</taxon>
        <taxon>Geodermatophilaceae</taxon>
        <taxon>Blastococcus</taxon>
    </lineage>
</organism>
<keyword evidence="4 11" id="KW-0662">Pyridine nucleotide biosynthesis</keyword>
<keyword evidence="15" id="KW-1185">Reference proteome</keyword>
<dbReference type="AlphaFoldDB" id="H6RLG6"/>
<feature type="domain" description="Cytidyltransferase-like" evidence="13">
    <location>
        <begin position="1"/>
        <end position="161"/>
    </location>
</feature>